<dbReference type="AlphaFoldDB" id="A0AAD1X116"/>
<feature type="region of interest" description="Disordered" evidence="2">
    <location>
        <begin position="1"/>
        <end position="191"/>
    </location>
</feature>
<feature type="region of interest" description="Disordered" evidence="2">
    <location>
        <begin position="660"/>
        <end position="707"/>
    </location>
</feature>
<feature type="compositionally biased region" description="Polar residues" evidence="2">
    <location>
        <begin position="1"/>
        <end position="10"/>
    </location>
</feature>
<feature type="compositionally biased region" description="Basic and acidic residues" evidence="2">
    <location>
        <begin position="300"/>
        <end position="326"/>
    </location>
</feature>
<dbReference type="PANTHER" id="PTHR47026">
    <property type="entry name" value="PIGMENTOSA GTPASE REGULATOR-LIKE PROTEIN, PUTATIVE-RELATED"/>
    <property type="match status" value="1"/>
</dbReference>
<protein>
    <submittedName>
        <fullName evidence="3">Uncharacterized protein</fullName>
    </submittedName>
</protein>
<reference evidence="3" key="1">
    <citation type="submission" date="2023-07" db="EMBL/GenBank/DDBJ databases">
        <authorList>
            <consortium name="AG Swart"/>
            <person name="Singh M."/>
            <person name="Singh A."/>
            <person name="Seah K."/>
            <person name="Emmerich C."/>
        </authorList>
    </citation>
    <scope>NUCLEOTIDE SEQUENCE</scope>
    <source>
        <strain evidence="3">DP1</strain>
    </source>
</reference>
<evidence type="ECO:0000313" key="4">
    <source>
        <dbReference type="Proteomes" id="UP001295684"/>
    </source>
</evidence>
<name>A0AAD1X116_EUPCR</name>
<keyword evidence="4" id="KW-1185">Reference proteome</keyword>
<feature type="coiled-coil region" evidence="1">
    <location>
        <begin position="475"/>
        <end position="502"/>
    </location>
</feature>
<gene>
    <name evidence="3" type="ORF">ECRASSUSDP1_LOCUS458</name>
</gene>
<sequence length="707" mass="81824">MSDQQVNNSPSKEDNKEDNPASQVPQESKNEAGQDDAEEPSKPHIDQDEDNQQQKQEVKENGNSNPENNATPEGQDDKVPQKPKITKDKPKAKPKGKVVKPPSIYQAKNKPDVLRNKAKSKRSNINKSNRSNLSKKKASVASKPSKTSESKKQSQPKEEKPAEEVLKESQHEESEHKDHMNQEDEPSQQMNEDMHSTFLNNNEQIIADLANLEMQQEKQIFRIIFDTFKANPGVAEFDDLAVLGKALGKEKQEVDDFCHQIHDNFEGYLDFAQFCELLPKLDPVFKPKEVSSPPAEGGLEEEKKLEETIHNKDDAPEAKADMKEEEKADEDQQEVNKDIPPTKKENQNEAPQEKEQKVEEDSQNPQPPELGDYKDNAIVPSNGVALTPDSRVVKLIKQLNTYFRNCEKEKEFGEAKIVKHRLEILKKKELKRQKDYLRANQEKELISIENSQKMQFFEFSQAWDTFMSDYESTAYLSLEKLKERHSKEMSELHKELKDKLDSSIKFSKKVYDLRRRVEVLINMRNYEEADKYKMFLTKLENEERTQKHKELKKNTQKKEKKLKNLHQQQMAALLKRIQRDRNEQLKHRQKDSQKLIQRNRNILVDLLNKQSTEARRTGQFVQYTLGSTDEGPKKYYRAKIHYAPFVHKYKHCQTLNANKANKKADKTGTRWNNTSGVKNDLEGAESISGTDHGEDDEKDAIKLPLLK</sequence>
<dbReference type="PANTHER" id="PTHR47026:SF2">
    <property type="entry name" value="FLAGELLAR ASSOCIATED PROTEIN"/>
    <property type="match status" value="1"/>
</dbReference>
<feature type="compositionally biased region" description="Basic and acidic residues" evidence="2">
    <location>
        <begin position="334"/>
        <end position="360"/>
    </location>
</feature>
<evidence type="ECO:0000256" key="2">
    <source>
        <dbReference type="SAM" id="MobiDB-lite"/>
    </source>
</evidence>
<feature type="compositionally biased region" description="Basic and acidic residues" evidence="2">
    <location>
        <begin position="146"/>
        <end position="182"/>
    </location>
</feature>
<feature type="region of interest" description="Disordered" evidence="2">
    <location>
        <begin position="288"/>
        <end position="380"/>
    </location>
</feature>
<organism evidence="3 4">
    <name type="scientific">Euplotes crassus</name>
    <dbReference type="NCBI Taxonomy" id="5936"/>
    <lineage>
        <taxon>Eukaryota</taxon>
        <taxon>Sar</taxon>
        <taxon>Alveolata</taxon>
        <taxon>Ciliophora</taxon>
        <taxon>Intramacronucleata</taxon>
        <taxon>Spirotrichea</taxon>
        <taxon>Hypotrichia</taxon>
        <taxon>Euplotida</taxon>
        <taxon>Euplotidae</taxon>
        <taxon>Moneuplotes</taxon>
    </lineage>
</organism>
<dbReference type="EMBL" id="CAMPGE010000426">
    <property type="protein sequence ID" value="CAI2359173.1"/>
    <property type="molecule type" value="Genomic_DNA"/>
</dbReference>
<keyword evidence="1" id="KW-0175">Coiled coil</keyword>
<evidence type="ECO:0000313" key="3">
    <source>
        <dbReference type="EMBL" id="CAI2359173.1"/>
    </source>
</evidence>
<comment type="caution">
    <text evidence="3">The sequence shown here is derived from an EMBL/GenBank/DDBJ whole genome shotgun (WGS) entry which is preliminary data.</text>
</comment>
<feature type="compositionally biased region" description="Basic and acidic residues" evidence="2">
    <location>
        <begin position="75"/>
        <end position="91"/>
    </location>
</feature>
<feature type="coiled-coil region" evidence="1">
    <location>
        <begin position="541"/>
        <end position="583"/>
    </location>
</feature>
<feature type="compositionally biased region" description="Polar residues" evidence="2">
    <location>
        <begin position="62"/>
        <end position="72"/>
    </location>
</feature>
<dbReference type="Proteomes" id="UP001295684">
    <property type="component" value="Unassembled WGS sequence"/>
</dbReference>
<proteinExistence type="predicted"/>
<evidence type="ECO:0000256" key="1">
    <source>
        <dbReference type="SAM" id="Coils"/>
    </source>
</evidence>
<accession>A0AAD1X116</accession>